<dbReference type="PROSITE" id="PS51257">
    <property type="entry name" value="PROKAR_LIPOPROTEIN"/>
    <property type="match status" value="1"/>
</dbReference>
<dbReference type="Pfam" id="PF00905">
    <property type="entry name" value="Transpeptidase"/>
    <property type="match status" value="1"/>
</dbReference>
<dbReference type="Gene3D" id="3.30.1390.30">
    <property type="entry name" value="Penicillin-binding protein 2a, domain 3"/>
    <property type="match status" value="1"/>
</dbReference>
<evidence type="ECO:0000313" key="11">
    <source>
        <dbReference type="Proteomes" id="UP001225034"/>
    </source>
</evidence>
<dbReference type="PANTHER" id="PTHR30627:SF25">
    <property type="entry name" value="PENICILLIN-BINDING PROTEIN 3"/>
    <property type="match status" value="1"/>
</dbReference>
<evidence type="ECO:0000256" key="4">
    <source>
        <dbReference type="ARBA" id="ARBA00012448"/>
    </source>
</evidence>
<feature type="domain" description="Penicillin-binding protein dimerisation" evidence="8">
    <location>
        <begin position="163"/>
        <end position="330"/>
    </location>
</feature>
<keyword evidence="11" id="KW-1185">Reference proteome</keyword>
<comment type="pathway">
    <text evidence="2">Cell wall biogenesis; peptidoglycan biosynthesis.</text>
</comment>
<protein>
    <recommendedName>
        <fullName evidence="4">serine-type D-Ala-D-Ala carboxypeptidase</fullName>
        <ecNumber evidence="4">3.4.16.4</ecNumber>
    </recommendedName>
</protein>
<dbReference type="SUPFAM" id="SSF56601">
    <property type="entry name" value="beta-lactamase/transpeptidase-like"/>
    <property type="match status" value="1"/>
</dbReference>
<dbReference type="Pfam" id="PF05223">
    <property type="entry name" value="MecA_N"/>
    <property type="match status" value="1"/>
</dbReference>
<evidence type="ECO:0000256" key="5">
    <source>
        <dbReference type="ARBA" id="ARBA00023136"/>
    </source>
</evidence>
<reference evidence="10 11" key="1">
    <citation type="submission" date="2023-07" db="EMBL/GenBank/DDBJ databases">
        <title>Genomic Encyclopedia of Type Strains, Phase IV (KMG-IV): sequencing the most valuable type-strain genomes for metagenomic binning, comparative biology and taxonomic classification.</title>
        <authorList>
            <person name="Goeker M."/>
        </authorList>
    </citation>
    <scope>NUCLEOTIDE SEQUENCE [LARGE SCALE GENOMIC DNA]</scope>
    <source>
        <strain evidence="10 11">DSM 19154</strain>
    </source>
</reference>
<dbReference type="EMBL" id="JAUSUA010000005">
    <property type="protein sequence ID" value="MDQ0208482.1"/>
    <property type="molecule type" value="Genomic_DNA"/>
</dbReference>
<feature type="domain" description="Penicillin-binding protein transpeptidase" evidence="7">
    <location>
        <begin position="363"/>
        <end position="667"/>
    </location>
</feature>
<accession>A0ABT9YMQ7</accession>
<dbReference type="PANTHER" id="PTHR30627">
    <property type="entry name" value="PEPTIDOGLYCAN D,D-TRANSPEPTIDASE"/>
    <property type="match status" value="1"/>
</dbReference>
<dbReference type="InterPro" id="IPR007887">
    <property type="entry name" value="MecA_N"/>
</dbReference>
<evidence type="ECO:0000259" key="7">
    <source>
        <dbReference type="Pfam" id="PF00905"/>
    </source>
</evidence>
<dbReference type="InterPro" id="IPR036138">
    <property type="entry name" value="PBP_dimer_sf"/>
</dbReference>
<evidence type="ECO:0000259" key="9">
    <source>
        <dbReference type="Pfam" id="PF05223"/>
    </source>
</evidence>
<name>A0ABT9YMQ7_9BACI</name>
<dbReference type="InterPro" id="IPR001460">
    <property type="entry name" value="PCN-bd_Tpept"/>
</dbReference>
<dbReference type="InterPro" id="IPR012338">
    <property type="entry name" value="Beta-lactam/transpept-like"/>
</dbReference>
<proteinExistence type="inferred from homology"/>
<feature type="domain" description="NTF2-like N-terminal transpeptidase" evidence="9">
    <location>
        <begin position="29"/>
        <end position="154"/>
    </location>
</feature>
<evidence type="ECO:0000313" key="10">
    <source>
        <dbReference type="EMBL" id="MDQ0208482.1"/>
    </source>
</evidence>
<evidence type="ECO:0000259" key="8">
    <source>
        <dbReference type="Pfam" id="PF03717"/>
    </source>
</evidence>
<keyword evidence="5" id="KW-0472">Membrane</keyword>
<dbReference type="Gene3D" id="3.10.450.100">
    <property type="entry name" value="NTF2-like, domain 1"/>
    <property type="match status" value="1"/>
</dbReference>
<dbReference type="InterPro" id="IPR005311">
    <property type="entry name" value="PBP_dimer"/>
</dbReference>
<dbReference type="Pfam" id="PF03717">
    <property type="entry name" value="PBP_dimer"/>
    <property type="match status" value="1"/>
</dbReference>
<dbReference type="InterPro" id="IPR032710">
    <property type="entry name" value="NTF2-like_dom_sf"/>
</dbReference>
<dbReference type="Gene3D" id="3.90.1310.10">
    <property type="entry name" value="Penicillin-binding protein 2a (Domain 2)"/>
    <property type="match status" value="1"/>
</dbReference>
<dbReference type="SUPFAM" id="SSF54427">
    <property type="entry name" value="NTF2-like"/>
    <property type="match status" value="1"/>
</dbReference>
<comment type="subcellular location">
    <subcellularLocation>
        <location evidence="1">Membrane</location>
    </subcellularLocation>
</comment>
<dbReference type="Gene3D" id="3.40.710.10">
    <property type="entry name" value="DD-peptidase/beta-lactamase superfamily"/>
    <property type="match status" value="1"/>
</dbReference>
<evidence type="ECO:0000256" key="1">
    <source>
        <dbReference type="ARBA" id="ARBA00004370"/>
    </source>
</evidence>
<evidence type="ECO:0000256" key="6">
    <source>
        <dbReference type="ARBA" id="ARBA00034000"/>
    </source>
</evidence>
<comment type="caution">
    <text evidence="10">The sequence shown here is derived from an EMBL/GenBank/DDBJ whole genome shotgun (WGS) entry which is preliminary data.</text>
</comment>
<dbReference type="SUPFAM" id="SSF56519">
    <property type="entry name" value="Penicillin binding protein dimerisation domain"/>
    <property type="match status" value="1"/>
</dbReference>
<comment type="similarity">
    <text evidence="3">Belongs to the transpeptidase family.</text>
</comment>
<comment type="catalytic activity">
    <reaction evidence="6">
        <text>Preferential cleavage: (Ac)2-L-Lys-D-Ala-|-D-Ala. Also transpeptidation of peptidyl-alanyl moieties that are N-acyl substituents of D-alanine.</text>
        <dbReference type="EC" id="3.4.16.4"/>
    </reaction>
</comment>
<organism evidence="10 11">
    <name type="scientific">Alkalicoccobacillus murimartini</name>
    <dbReference type="NCBI Taxonomy" id="171685"/>
    <lineage>
        <taxon>Bacteria</taxon>
        <taxon>Bacillati</taxon>
        <taxon>Bacillota</taxon>
        <taxon>Bacilli</taxon>
        <taxon>Bacillales</taxon>
        <taxon>Bacillaceae</taxon>
        <taxon>Alkalicoccobacillus</taxon>
    </lineage>
</organism>
<dbReference type="EC" id="3.4.16.4" evidence="4"/>
<evidence type="ECO:0000256" key="2">
    <source>
        <dbReference type="ARBA" id="ARBA00004752"/>
    </source>
</evidence>
<sequence length="681" mass="75245">MHYAKTGIVITGLFSTLLLTGCFGDEPDPKETLDAFIEKWENNEFEDMYAMLTNDSKEAQSEGQFEERTGSLYDSMHSTELTIEAMYPDEDSEDSQQETEDSQYSVSLSITLSTEIGTIEFEEPITLALEESEEEESWAVTWDESLVYPAIEAEDTIEFQRSTPTRGQIFDRNGNGLAINGEVLDIGAVPGRIEDRDEFISEFSELTGVSEQTVESRLDQEWVTDESFVPIHTFPSSRLDWAEEDLRQIPGASYELNKGREYPYSETAAHLTGYIQDITAEQLGELKDEGYGTHDKLGQTGLERVFEDRLRGTSGGKISLKDNEGETKETILEEEPEHGEDITLTIDMDLQQEIFDEVGEDAGTASAIHPTTGEILALVNRPSYDPNQASFGFTSKQREEIDSDEDKPRLNRFAQIYSPGSTFKLLTAAIGLEEGTLDPNETLDVQGDSWQPEGSDWGGYEVTRVSDYGEPVDLRKALVYSDNIYFANQALNMGEDAFVNGAEAFGFGEDLPLPGLFNTSSLTGADGIRNDIQLADSGYGQGEIQMTPLHLGLTFTTIVNEGNMIQPILELDEEQGIWKESVMSAEHAELLQQDLVDVIEDSRGSGHAAAMDGARIAGKTGTAELKASQEEEGQEHGWFVAVDADEDPELLLVMMIDDVSDKGGSGYVVDKVATILDSNLR</sequence>
<dbReference type="InterPro" id="IPR050515">
    <property type="entry name" value="Beta-lactam/transpept"/>
</dbReference>
<dbReference type="RefSeq" id="WP_306984561.1">
    <property type="nucleotide sequence ID" value="NZ_JAUSUA010000005.1"/>
</dbReference>
<dbReference type="Proteomes" id="UP001225034">
    <property type="component" value="Unassembled WGS sequence"/>
</dbReference>
<gene>
    <name evidence="10" type="ORF">J2S05_003293</name>
</gene>
<evidence type="ECO:0000256" key="3">
    <source>
        <dbReference type="ARBA" id="ARBA00007171"/>
    </source>
</evidence>